<dbReference type="EMBL" id="RJTM01000026">
    <property type="protein sequence ID" value="RNL91429.1"/>
    <property type="molecule type" value="Genomic_DNA"/>
</dbReference>
<dbReference type="OrthoDB" id="9773478at2"/>
<dbReference type="NCBIfam" id="NF003814">
    <property type="entry name" value="PRK05406.1-3"/>
    <property type="match status" value="1"/>
</dbReference>
<dbReference type="EC" id="3.5.2.9" evidence="1"/>
<reference evidence="1 2" key="1">
    <citation type="submission" date="2018-10" db="EMBL/GenBank/DDBJ databases">
        <title>Sinomicrobium pectinilyticum sp. nov., a pectinase-producing bacterium isolated from alkaline and saline soil, and emended description of the genus Sinomicrobium.</title>
        <authorList>
            <person name="Cheng B."/>
            <person name="Li C."/>
            <person name="Lai Q."/>
            <person name="Du M."/>
            <person name="Shao Z."/>
            <person name="Xu P."/>
            <person name="Yang C."/>
        </authorList>
    </citation>
    <scope>NUCLEOTIDE SEQUENCE [LARGE SCALE GENOMIC DNA]</scope>
    <source>
        <strain evidence="1 2">5DNS001</strain>
    </source>
</reference>
<dbReference type="InterPro" id="IPR011330">
    <property type="entry name" value="Glyco_hydro/deAcase_b/a-brl"/>
</dbReference>
<dbReference type="GO" id="GO:0017168">
    <property type="term" value="F:5-oxoprolinase (ATP-hydrolyzing) activity"/>
    <property type="evidence" value="ECO:0007669"/>
    <property type="project" value="UniProtKB-EC"/>
</dbReference>
<gene>
    <name evidence="1" type="primary">pxpA</name>
    <name evidence="1" type="ORF">ED312_04460</name>
</gene>
<dbReference type="PANTHER" id="PTHR30292:SF0">
    <property type="entry name" value="5-OXOPROLINASE SUBUNIT A"/>
    <property type="match status" value="1"/>
</dbReference>
<dbReference type="InterPro" id="IPR005501">
    <property type="entry name" value="LamB/YcsF/PxpA-like"/>
</dbReference>
<proteinExistence type="predicted"/>
<dbReference type="RefSeq" id="WP_123214806.1">
    <property type="nucleotide sequence ID" value="NZ_RJTM01000026.1"/>
</dbReference>
<evidence type="ECO:0000313" key="2">
    <source>
        <dbReference type="Proteomes" id="UP000267469"/>
    </source>
</evidence>
<dbReference type="GO" id="GO:0005975">
    <property type="term" value="P:carbohydrate metabolic process"/>
    <property type="evidence" value="ECO:0007669"/>
    <property type="project" value="InterPro"/>
</dbReference>
<dbReference type="AlphaFoldDB" id="A0A3N0EUL6"/>
<sequence>MSIKLNCDVGEGLDNEHLLMPYISSCSIACGGHAGDRGSMQRVADLAVKYKVGAGAHPSYPDRENFGRESIKMEEGELMKCVQRQVVTLENVLREKRIPLHHIKAHGALYNDMARKTDIAEIFLSALISYRERVPLYVPYNSEIAKLAVARGFRIIYEAFADRNYNNDLSLLSRKEKKAVILDKEKVLRHVLFMAKEGKVRTSDGSEVKIRADTFCLHGDNAHAVEILKYLYNRLR</sequence>
<dbReference type="NCBIfam" id="NF003816">
    <property type="entry name" value="PRK05406.1-5"/>
    <property type="match status" value="1"/>
</dbReference>
<protein>
    <submittedName>
        <fullName evidence="1">5-oxoprolinase subunit PxpA</fullName>
        <ecNumber evidence="1">3.5.2.9</ecNumber>
    </submittedName>
</protein>
<organism evidence="1 2">
    <name type="scientific">Sinomicrobium pectinilyticum</name>
    <dbReference type="NCBI Taxonomy" id="1084421"/>
    <lineage>
        <taxon>Bacteria</taxon>
        <taxon>Pseudomonadati</taxon>
        <taxon>Bacteroidota</taxon>
        <taxon>Flavobacteriia</taxon>
        <taxon>Flavobacteriales</taxon>
        <taxon>Flavobacteriaceae</taxon>
        <taxon>Sinomicrobium</taxon>
    </lineage>
</organism>
<accession>A0A3N0EUL6</accession>
<name>A0A3N0EUL6_SINP1</name>
<dbReference type="Proteomes" id="UP000267469">
    <property type="component" value="Unassembled WGS sequence"/>
</dbReference>
<evidence type="ECO:0000313" key="1">
    <source>
        <dbReference type="EMBL" id="RNL91429.1"/>
    </source>
</evidence>
<keyword evidence="2" id="KW-1185">Reference proteome</keyword>
<dbReference type="PANTHER" id="PTHR30292">
    <property type="entry name" value="UNCHARACTERIZED PROTEIN YBGL-RELATED"/>
    <property type="match status" value="1"/>
</dbReference>
<comment type="caution">
    <text evidence="1">The sequence shown here is derived from an EMBL/GenBank/DDBJ whole genome shotgun (WGS) entry which is preliminary data.</text>
</comment>
<dbReference type="CDD" id="cd10801">
    <property type="entry name" value="LamB_YcsF_like_1"/>
    <property type="match status" value="1"/>
</dbReference>
<dbReference type="Pfam" id="PF03746">
    <property type="entry name" value="LamB_YcsF"/>
    <property type="match status" value="1"/>
</dbReference>
<dbReference type="Gene3D" id="3.20.20.370">
    <property type="entry name" value="Glycoside hydrolase/deacetylase"/>
    <property type="match status" value="1"/>
</dbReference>
<keyword evidence="1" id="KW-0378">Hydrolase</keyword>
<dbReference type="SUPFAM" id="SSF88713">
    <property type="entry name" value="Glycoside hydrolase/deacetylase"/>
    <property type="match status" value="1"/>
</dbReference>